<dbReference type="PROSITE" id="PS50112">
    <property type="entry name" value="PAS"/>
    <property type="match status" value="2"/>
</dbReference>
<dbReference type="SMART" id="SM00086">
    <property type="entry name" value="PAC"/>
    <property type="match status" value="3"/>
</dbReference>
<dbReference type="GO" id="GO:0009927">
    <property type="term" value="F:histidine phosphotransfer kinase activity"/>
    <property type="evidence" value="ECO:0007669"/>
    <property type="project" value="TreeGrafter"/>
</dbReference>
<keyword evidence="11" id="KW-1185">Reference proteome</keyword>
<dbReference type="InterPro" id="IPR036097">
    <property type="entry name" value="HisK_dim/P_sf"/>
</dbReference>
<dbReference type="SMART" id="SM00091">
    <property type="entry name" value="PAS"/>
    <property type="match status" value="3"/>
</dbReference>
<dbReference type="InterPro" id="IPR011006">
    <property type="entry name" value="CheY-like_superfamily"/>
</dbReference>
<dbReference type="SUPFAM" id="SSF55874">
    <property type="entry name" value="ATPase domain of HSP90 chaperone/DNA topoisomerase II/histidine kinase"/>
    <property type="match status" value="1"/>
</dbReference>
<dbReference type="PRINTS" id="PR00344">
    <property type="entry name" value="BCTRLSENSOR"/>
</dbReference>
<feature type="domain" description="PAS" evidence="9">
    <location>
        <begin position="278"/>
        <end position="336"/>
    </location>
</feature>
<dbReference type="Pfam" id="PF13426">
    <property type="entry name" value="PAS_9"/>
    <property type="match status" value="3"/>
</dbReference>
<dbReference type="PANTHER" id="PTHR43047:SF72">
    <property type="entry name" value="OSMOSENSING HISTIDINE PROTEIN KINASE SLN1"/>
    <property type="match status" value="1"/>
</dbReference>
<protein>
    <recommendedName>
        <fullName evidence="2">histidine kinase</fullName>
        <ecNumber evidence="2">2.7.13.3</ecNumber>
    </recommendedName>
</protein>
<proteinExistence type="predicted"/>
<dbReference type="EMBL" id="FRFE01000024">
    <property type="protein sequence ID" value="SHO51310.1"/>
    <property type="molecule type" value="Genomic_DNA"/>
</dbReference>
<comment type="catalytic activity">
    <reaction evidence="1">
        <text>ATP + protein L-histidine = ADP + protein N-phospho-L-histidine.</text>
        <dbReference type="EC" id="2.7.13.3"/>
    </reaction>
</comment>
<dbReference type="InterPro" id="IPR003661">
    <property type="entry name" value="HisK_dim/P_dom"/>
</dbReference>
<evidence type="ECO:0000256" key="1">
    <source>
        <dbReference type="ARBA" id="ARBA00000085"/>
    </source>
</evidence>
<dbReference type="InterPro" id="IPR000014">
    <property type="entry name" value="PAS"/>
</dbReference>
<dbReference type="Gene3D" id="3.30.450.20">
    <property type="entry name" value="PAS domain"/>
    <property type="match status" value="3"/>
</dbReference>
<evidence type="ECO:0000256" key="3">
    <source>
        <dbReference type="ARBA" id="ARBA00022553"/>
    </source>
</evidence>
<dbReference type="CDD" id="cd17546">
    <property type="entry name" value="REC_hyHK_CKI1_RcsC-like"/>
    <property type="match status" value="1"/>
</dbReference>
<reference evidence="10 11" key="1">
    <citation type="submission" date="2016-12" db="EMBL/GenBank/DDBJ databases">
        <authorList>
            <person name="Song W.-J."/>
            <person name="Kurnit D.M."/>
        </authorList>
    </citation>
    <scope>NUCLEOTIDE SEQUENCE [LARGE SCALE GENOMIC DNA]</scope>
    <source>
        <strain evidence="10 11">DSM 18488</strain>
    </source>
</reference>
<feature type="domain" description="Histidine kinase" evidence="7">
    <location>
        <begin position="418"/>
        <end position="640"/>
    </location>
</feature>
<dbReference type="NCBIfam" id="TIGR00229">
    <property type="entry name" value="sensory_box"/>
    <property type="match status" value="2"/>
</dbReference>
<dbReference type="SMART" id="SM00448">
    <property type="entry name" value="REC"/>
    <property type="match status" value="1"/>
</dbReference>
<dbReference type="PROSITE" id="PS50109">
    <property type="entry name" value="HIS_KIN"/>
    <property type="match status" value="1"/>
</dbReference>
<dbReference type="PANTHER" id="PTHR43047">
    <property type="entry name" value="TWO-COMPONENT HISTIDINE PROTEIN KINASE"/>
    <property type="match status" value="1"/>
</dbReference>
<dbReference type="Gene3D" id="3.40.50.2300">
    <property type="match status" value="1"/>
</dbReference>
<dbReference type="CDD" id="cd16922">
    <property type="entry name" value="HATPase_EvgS-ArcB-TorS-like"/>
    <property type="match status" value="1"/>
</dbReference>
<keyword evidence="3 6" id="KW-0597">Phosphoprotein</keyword>
<evidence type="ECO:0000259" key="8">
    <source>
        <dbReference type="PROSITE" id="PS50110"/>
    </source>
</evidence>
<dbReference type="InterPro" id="IPR035965">
    <property type="entry name" value="PAS-like_dom_sf"/>
</dbReference>
<dbReference type="InterPro" id="IPR036890">
    <property type="entry name" value="HATPase_C_sf"/>
</dbReference>
<dbReference type="EC" id="2.7.13.3" evidence="2"/>
<dbReference type="Proteomes" id="UP000184603">
    <property type="component" value="Unassembled WGS sequence"/>
</dbReference>
<evidence type="ECO:0000256" key="4">
    <source>
        <dbReference type="ARBA" id="ARBA00022679"/>
    </source>
</evidence>
<dbReference type="SMART" id="SM00387">
    <property type="entry name" value="HATPase_c"/>
    <property type="match status" value="1"/>
</dbReference>
<dbReference type="Gene3D" id="1.10.287.130">
    <property type="match status" value="1"/>
</dbReference>
<dbReference type="SUPFAM" id="SSF47384">
    <property type="entry name" value="Homodimeric domain of signal transducing histidine kinase"/>
    <property type="match status" value="1"/>
</dbReference>
<evidence type="ECO:0000256" key="5">
    <source>
        <dbReference type="ARBA" id="ARBA00022777"/>
    </source>
</evidence>
<feature type="domain" description="Response regulatory" evidence="8">
    <location>
        <begin position="662"/>
        <end position="782"/>
    </location>
</feature>
<evidence type="ECO:0000313" key="11">
    <source>
        <dbReference type="Proteomes" id="UP000184603"/>
    </source>
</evidence>
<dbReference type="InterPro" id="IPR001789">
    <property type="entry name" value="Sig_transdc_resp-reg_receiver"/>
</dbReference>
<evidence type="ECO:0000259" key="9">
    <source>
        <dbReference type="PROSITE" id="PS50112"/>
    </source>
</evidence>
<evidence type="ECO:0000313" key="10">
    <source>
        <dbReference type="EMBL" id="SHO51310.1"/>
    </source>
</evidence>
<dbReference type="CDD" id="cd00082">
    <property type="entry name" value="HisKA"/>
    <property type="match status" value="1"/>
</dbReference>
<dbReference type="CDD" id="cd00130">
    <property type="entry name" value="PAS"/>
    <property type="match status" value="2"/>
</dbReference>
<evidence type="ECO:0000256" key="2">
    <source>
        <dbReference type="ARBA" id="ARBA00012438"/>
    </source>
</evidence>
<dbReference type="RefSeq" id="WP_073615382.1">
    <property type="nucleotide sequence ID" value="NZ_FRFE01000024.1"/>
</dbReference>
<dbReference type="FunFam" id="3.30.565.10:FF:000010">
    <property type="entry name" value="Sensor histidine kinase RcsC"/>
    <property type="match status" value="1"/>
</dbReference>
<keyword evidence="5" id="KW-0418">Kinase</keyword>
<keyword evidence="4" id="KW-0808">Transferase</keyword>
<dbReference type="InterPro" id="IPR005467">
    <property type="entry name" value="His_kinase_dom"/>
</dbReference>
<dbReference type="GO" id="GO:0000155">
    <property type="term" value="F:phosphorelay sensor kinase activity"/>
    <property type="evidence" value="ECO:0007669"/>
    <property type="project" value="InterPro"/>
</dbReference>
<evidence type="ECO:0000259" key="7">
    <source>
        <dbReference type="PROSITE" id="PS50109"/>
    </source>
</evidence>
<dbReference type="Pfam" id="PF00072">
    <property type="entry name" value="Response_reg"/>
    <property type="match status" value="1"/>
</dbReference>
<dbReference type="GO" id="GO:0005886">
    <property type="term" value="C:plasma membrane"/>
    <property type="evidence" value="ECO:0007669"/>
    <property type="project" value="TreeGrafter"/>
</dbReference>
<gene>
    <name evidence="10" type="ORF">SAMN02745220_03949</name>
</gene>
<dbReference type="SUPFAM" id="SSF55785">
    <property type="entry name" value="PYP-like sensor domain (PAS domain)"/>
    <property type="match status" value="3"/>
</dbReference>
<dbReference type="STRING" id="1121416.SAMN02745220_03949"/>
<name>A0A1M7YFB4_9BACT</name>
<sequence length="793" mass="88668">MSQDIFHDSWSSLCRYNGKDNSFVLDDNLIPVLDSVDIGFVVQSAAGKVVYCNRLAASTFQLRPGLDIHSLLSSGDWYVLDENETVTPLSQSPATTCFETGKQTDNSIICLRRSNRPSIWINLRCHPLFTPGISQPSAVILTFTDITEERSIRSNLKELSEKYRQLSDATFEAIFLSENGICIGQNKTAEKMFGYTDDEAQGHPGTDWIHPDDRPTVIAKMAAGEEAPYEVIALRKDGSSFPCQIQARMTEDLDGRKIRITALRDMSDREITRNRLLQEAKRRKILMAKSGDGIVITDRNHKVIEANKRFADMLGYTPEEMTNLHIWDWEIIHSEEDIRQSPLDQATLDHFFETRHRRRDGTIYDAEVQSSGAIIGGELMAFNVVRDITRRKRVERELLQAKHKAEMASKHKSEFLANMSHEIRTPLNGIMGMLQLMQSEPLPPSLKDYVDNALQASERLTRLLGDILDLSQVEAGMLKIQPVIFNIQESMHSLEALFKPAFMEKGITLSINLSPEVPTYMIGDVTRLQQILTNLVGNALKFTDKGSVTVDVSALPETKPDQRKLLFSVIDTGIGIADEKISALFNAFIQVENNLTRKYQGAGLGLAISRHLVSLLGGNMSINSQEGKGTAFYFSLPFAISPRPLQQRTGPTSSNGVNDNLRILLAEDDSISQLVVSKVLGNLGHQVHTAKNGREVLEILRVMPHFDALLIDIQMPLMNGIEVTRILRTDPEYRDCAGIPIVAMTAYAMTGDRETFLASGMDDYVSKPINPDVLVSVLRKVTAARHSLQQRSR</sequence>
<feature type="domain" description="PAS" evidence="9">
    <location>
        <begin position="176"/>
        <end position="217"/>
    </location>
</feature>
<dbReference type="Pfam" id="PF02518">
    <property type="entry name" value="HATPase_c"/>
    <property type="match status" value="1"/>
</dbReference>
<dbReference type="InterPro" id="IPR003594">
    <property type="entry name" value="HATPase_dom"/>
</dbReference>
<evidence type="ECO:0000256" key="6">
    <source>
        <dbReference type="PROSITE-ProRule" id="PRU00169"/>
    </source>
</evidence>
<dbReference type="Pfam" id="PF00512">
    <property type="entry name" value="HisKA"/>
    <property type="match status" value="1"/>
</dbReference>
<dbReference type="AlphaFoldDB" id="A0A1M7YFB4"/>
<organism evidence="10 11">
    <name type="scientific">Desulfopila aestuarii DSM 18488</name>
    <dbReference type="NCBI Taxonomy" id="1121416"/>
    <lineage>
        <taxon>Bacteria</taxon>
        <taxon>Pseudomonadati</taxon>
        <taxon>Thermodesulfobacteriota</taxon>
        <taxon>Desulfobulbia</taxon>
        <taxon>Desulfobulbales</taxon>
        <taxon>Desulfocapsaceae</taxon>
        <taxon>Desulfopila</taxon>
    </lineage>
</organism>
<dbReference type="OrthoDB" id="9812395at2"/>
<dbReference type="SUPFAM" id="SSF52172">
    <property type="entry name" value="CheY-like"/>
    <property type="match status" value="1"/>
</dbReference>
<feature type="modified residue" description="4-aspartylphosphate" evidence="6">
    <location>
        <position position="712"/>
    </location>
</feature>
<accession>A0A1M7YFB4</accession>
<dbReference type="InterPro" id="IPR004358">
    <property type="entry name" value="Sig_transdc_His_kin-like_C"/>
</dbReference>
<dbReference type="SMART" id="SM00388">
    <property type="entry name" value="HisKA"/>
    <property type="match status" value="1"/>
</dbReference>
<dbReference type="Gene3D" id="3.30.565.10">
    <property type="entry name" value="Histidine kinase-like ATPase, C-terminal domain"/>
    <property type="match status" value="1"/>
</dbReference>
<dbReference type="InterPro" id="IPR001610">
    <property type="entry name" value="PAC"/>
</dbReference>
<dbReference type="PROSITE" id="PS50110">
    <property type="entry name" value="RESPONSE_REGULATORY"/>
    <property type="match status" value="1"/>
</dbReference>